<dbReference type="AlphaFoldDB" id="A0AAV6J8X1"/>
<dbReference type="Gene3D" id="3.40.50.2000">
    <property type="entry name" value="Glycogen Phosphorylase B"/>
    <property type="match status" value="2"/>
</dbReference>
<feature type="domain" description="Glycosyl transferase family 1" evidence="3">
    <location>
        <begin position="892"/>
        <end position="1083"/>
    </location>
</feature>
<dbReference type="SUPFAM" id="SSF53756">
    <property type="entry name" value="UDP-Glycosyltransferase/glycogen phosphorylase"/>
    <property type="match status" value="2"/>
</dbReference>
<keyword evidence="5" id="KW-1185">Reference proteome</keyword>
<sequence>MEGRICIGSNAKQLFRSNRLILLFLLITFWTYAAFYVQYCSRSSTSHKGDNEAFLGRDRMRKQDDRVNKAVSEENHHRQRVIPIENPSVVVSGKGLIGGLRRNSTSYGLIMGPFDSTEDRILEKRPTGGCDKNGEFARVVRGRKFLVVLHELTMTGAPISMMELATELLSCEATVSVVVLNKKGGLMAELVRRKIKVVKDKKIVSFKTAAEADLVIPGSAVCASWIGFGPEEIIISSRVNDAFRSCPPVLIYWSLAFARAHFPGSQSENIAWWIMENRKEYYEMSKHVLNRVKMLIFLLEPQSKEWLAWCAEDNINLDSQEISVAPLSVNDELASVAGISYTSSSSGPEVMLDKRMELRKAVREEMGLRDSDVVVMCLGSINPSKGQLLFLESAAQMVVDKELPSEANIREVVSEGEQVLQEQTLKILIGSLWSKSNKREYVEAMLRIIYQHPNLSKSVLWTPTTTRVAALYSAADVYVINSQTKFGETFGRVTIEAMAFGLPVLGTDAGGTADIVDHNKTGLLHPLRRPGNQVLAQNLQFLLENPLARKEMGVRGREKVEKMYLKWHMLEKLAEQKCYSTPPPTARLREYYSRSTSRKGDNEAFLGRERMLKQDDRVNKAVSEENHHRQRVIPNENPSVVVSGKGLIGGLRRNSTSYGLVMGPFDSTEDRILEKRPTGGCDKNGEFARVVRGRKFVVVMHELTMTGAPTSMMELATELLSCEATVSVVVLNKKGGLMAELVRRKINVVKDKKIVSFKTAVEADLVIPGSAVCAFWIEQYRAYFPGSQSENIAWWIMENRREYYKMSKHVLNRVKMLIFLIEPQLKMWLAWCAEDNINLDSQEISVAPLSVNEELASVAGISSSSDTSSSSGPEVMLHKRKELRKAVREEMGLKGSDVVVKCLGSINPGKGQLLFLESAAQMVVDKELPREANIREVVSEGERVLQERTLKILIGSLWSKSNKQEYVEAMLGIIYQHPNLSKSVLWTPTTTRVAGLYSAADVYVTNSQTKFGETFGRVTIEAMAFGLPVLGTDAGGTADIVEHNKTGLLHPLRRPGNQVLAQNLQFLLENPLARKEMGARGREKVEKMYLKQHMLEKLAGAISRCMTTI</sequence>
<protein>
    <recommendedName>
        <fullName evidence="3">Glycosyl transferase family 1 domain-containing protein</fullName>
    </recommendedName>
</protein>
<organism evidence="4 5">
    <name type="scientific">Rhododendron griersonianum</name>
    <dbReference type="NCBI Taxonomy" id="479676"/>
    <lineage>
        <taxon>Eukaryota</taxon>
        <taxon>Viridiplantae</taxon>
        <taxon>Streptophyta</taxon>
        <taxon>Embryophyta</taxon>
        <taxon>Tracheophyta</taxon>
        <taxon>Spermatophyta</taxon>
        <taxon>Magnoliopsida</taxon>
        <taxon>eudicotyledons</taxon>
        <taxon>Gunneridae</taxon>
        <taxon>Pentapetalae</taxon>
        <taxon>asterids</taxon>
        <taxon>Ericales</taxon>
        <taxon>Ericaceae</taxon>
        <taxon>Ericoideae</taxon>
        <taxon>Rhodoreae</taxon>
        <taxon>Rhododendron</taxon>
    </lineage>
</organism>
<evidence type="ECO:0000256" key="1">
    <source>
        <dbReference type="ARBA" id="ARBA00022676"/>
    </source>
</evidence>
<evidence type="ECO:0000256" key="2">
    <source>
        <dbReference type="SAM" id="Phobius"/>
    </source>
</evidence>
<dbReference type="CDD" id="cd03801">
    <property type="entry name" value="GT4_PimA-like"/>
    <property type="match status" value="2"/>
</dbReference>
<keyword evidence="2" id="KW-0472">Membrane</keyword>
<evidence type="ECO:0000313" key="5">
    <source>
        <dbReference type="Proteomes" id="UP000823749"/>
    </source>
</evidence>
<comment type="caution">
    <text evidence="4">The sequence shown here is derived from an EMBL/GenBank/DDBJ whole genome shotgun (WGS) entry which is preliminary data.</text>
</comment>
<dbReference type="InterPro" id="IPR041693">
    <property type="entry name" value="Glyco_trans_4_5"/>
</dbReference>
<reference evidence="4" key="1">
    <citation type="submission" date="2020-08" db="EMBL/GenBank/DDBJ databases">
        <title>Plant Genome Project.</title>
        <authorList>
            <person name="Zhang R.-G."/>
        </authorList>
    </citation>
    <scope>NUCLEOTIDE SEQUENCE</scope>
    <source>
        <strain evidence="4">WSP0</strain>
        <tissue evidence="4">Leaf</tissue>
    </source>
</reference>
<evidence type="ECO:0000313" key="4">
    <source>
        <dbReference type="EMBL" id="KAG5537631.1"/>
    </source>
</evidence>
<accession>A0AAV6J8X1</accession>
<dbReference type="Pfam" id="PF00534">
    <property type="entry name" value="Glycos_transf_1"/>
    <property type="match status" value="2"/>
</dbReference>
<keyword evidence="2" id="KW-0812">Transmembrane</keyword>
<dbReference type="PANTHER" id="PTHR47778:SF2">
    <property type="entry name" value="GLYCOSYL TRANSFERASE FAMILY 1 DOMAIN-CONTAINING PROTEIN"/>
    <property type="match status" value="1"/>
</dbReference>
<dbReference type="EMBL" id="JACTNZ010000008">
    <property type="protein sequence ID" value="KAG5537631.1"/>
    <property type="molecule type" value="Genomic_DNA"/>
</dbReference>
<dbReference type="GO" id="GO:0016757">
    <property type="term" value="F:glycosyltransferase activity"/>
    <property type="evidence" value="ECO:0007669"/>
    <property type="project" value="UniProtKB-KW"/>
</dbReference>
<dbReference type="Pfam" id="PF16994">
    <property type="entry name" value="Glyco_trans_4_5"/>
    <property type="match status" value="3"/>
</dbReference>
<feature type="transmembrane region" description="Helical" evidence="2">
    <location>
        <begin position="20"/>
        <end position="39"/>
    </location>
</feature>
<keyword evidence="1" id="KW-0328">Glycosyltransferase</keyword>
<dbReference type="PANTHER" id="PTHR47778">
    <property type="entry name" value="BNAA05G14870D PROTEIN"/>
    <property type="match status" value="1"/>
</dbReference>
<evidence type="ECO:0000259" key="3">
    <source>
        <dbReference type="Pfam" id="PF00534"/>
    </source>
</evidence>
<dbReference type="InterPro" id="IPR001296">
    <property type="entry name" value="Glyco_trans_1"/>
</dbReference>
<keyword evidence="1" id="KW-0808">Transferase</keyword>
<gene>
    <name evidence="4" type="ORF">RHGRI_024920</name>
</gene>
<name>A0AAV6J8X1_9ERIC</name>
<proteinExistence type="predicted"/>
<dbReference type="Proteomes" id="UP000823749">
    <property type="component" value="Chromosome 8"/>
</dbReference>
<keyword evidence="2" id="KW-1133">Transmembrane helix</keyword>
<feature type="domain" description="Glycosyl transferase family 1" evidence="3">
    <location>
        <begin position="362"/>
        <end position="558"/>
    </location>
</feature>